<dbReference type="Gene3D" id="2.102.10.10">
    <property type="entry name" value="Rieske [2Fe-2S] iron-sulphur domain"/>
    <property type="match status" value="1"/>
</dbReference>
<dbReference type="PANTHER" id="PTHR31760:SF0">
    <property type="entry name" value="S-ADENOSYL-L-METHIONINE-DEPENDENT METHYLTRANSFERASES SUPERFAMILY PROTEIN"/>
    <property type="match status" value="1"/>
</dbReference>
<dbReference type="AlphaFoldDB" id="A0A4D9CXB2"/>
<evidence type="ECO:0000313" key="11">
    <source>
        <dbReference type="EMBL" id="TFJ83616.1"/>
    </source>
</evidence>
<reference evidence="11 12" key="1">
    <citation type="submission" date="2019-01" db="EMBL/GenBank/DDBJ databases">
        <title>Nuclear Genome Assembly of the Microalgal Biofuel strain Nannochloropsis salina CCMP1776.</title>
        <authorList>
            <person name="Hovde B."/>
        </authorList>
    </citation>
    <scope>NUCLEOTIDE SEQUENCE [LARGE SCALE GENOMIC DNA]</scope>
    <source>
        <strain evidence="11 12">CCMP1776</strain>
    </source>
</reference>
<feature type="region of interest" description="Disordered" evidence="8">
    <location>
        <begin position="381"/>
        <end position="416"/>
    </location>
</feature>
<feature type="compositionally biased region" description="Gly residues" evidence="8">
    <location>
        <begin position="513"/>
        <end position="543"/>
    </location>
</feature>
<feature type="region of interest" description="Disordered" evidence="8">
    <location>
        <begin position="347"/>
        <end position="368"/>
    </location>
</feature>
<dbReference type="InterPro" id="IPR029063">
    <property type="entry name" value="SAM-dependent_MTases_sf"/>
</dbReference>
<proteinExistence type="inferred from homology"/>
<evidence type="ECO:0000256" key="5">
    <source>
        <dbReference type="ARBA" id="ARBA00022723"/>
    </source>
</evidence>
<keyword evidence="6" id="KW-0408">Iron</keyword>
<keyword evidence="5" id="KW-0479">Metal-binding</keyword>
<evidence type="ECO:0000256" key="1">
    <source>
        <dbReference type="ARBA" id="ARBA00022490"/>
    </source>
</evidence>
<dbReference type="InterPro" id="IPR003682">
    <property type="entry name" value="rRNA_ssu_MeTfrase_G"/>
</dbReference>
<feature type="domain" description="Rieske" evidence="10">
    <location>
        <begin position="41"/>
        <end position="119"/>
    </location>
</feature>
<keyword evidence="3" id="KW-0808">Transferase</keyword>
<feature type="chain" id="PRO_5020031825" description="Rieske domain-containing protein" evidence="9">
    <location>
        <begin position="20"/>
        <end position="599"/>
    </location>
</feature>
<protein>
    <recommendedName>
        <fullName evidence="10">Rieske domain-containing protein</fullName>
    </recommendedName>
</protein>
<dbReference type="GO" id="GO:0070043">
    <property type="term" value="F:rRNA (guanine-N7-)-methyltransferase activity"/>
    <property type="evidence" value="ECO:0007669"/>
    <property type="project" value="TreeGrafter"/>
</dbReference>
<evidence type="ECO:0000256" key="3">
    <source>
        <dbReference type="ARBA" id="ARBA00022679"/>
    </source>
</evidence>
<feature type="compositionally biased region" description="Acidic residues" evidence="8">
    <location>
        <begin position="404"/>
        <end position="416"/>
    </location>
</feature>
<name>A0A4D9CXB2_9STRA</name>
<dbReference type="PANTHER" id="PTHR31760">
    <property type="entry name" value="S-ADENOSYL-L-METHIONINE-DEPENDENT METHYLTRANSFERASES SUPERFAMILY PROTEIN"/>
    <property type="match status" value="1"/>
</dbReference>
<evidence type="ECO:0000256" key="7">
    <source>
        <dbReference type="ARBA" id="ARBA00023014"/>
    </source>
</evidence>
<keyword evidence="4" id="KW-0001">2Fe-2S</keyword>
<dbReference type="Gene3D" id="3.40.50.150">
    <property type="entry name" value="Vaccinia Virus protein VP39"/>
    <property type="match status" value="1"/>
</dbReference>
<feature type="signal peptide" evidence="9">
    <location>
        <begin position="1"/>
        <end position="19"/>
    </location>
</feature>
<dbReference type="Pfam" id="PF00355">
    <property type="entry name" value="Rieske"/>
    <property type="match status" value="1"/>
</dbReference>
<gene>
    <name evidence="11" type="ORF">NSK_004721</name>
</gene>
<dbReference type="Proteomes" id="UP000355283">
    <property type="component" value="Unassembled WGS sequence"/>
</dbReference>
<feature type="compositionally biased region" description="Basic and acidic residues" evidence="8">
    <location>
        <begin position="394"/>
        <end position="403"/>
    </location>
</feature>
<dbReference type="SUPFAM" id="SSF50022">
    <property type="entry name" value="ISP domain"/>
    <property type="match status" value="1"/>
</dbReference>
<comment type="caution">
    <text evidence="11">The sequence shown here is derived from an EMBL/GenBank/DDBJ whole genome shotgun (WGS) entry which is preliminary data.</text>
</comment>
<dbReference type="PROSITE" id="PS51296">
    <property type="entry name" value="RIESKE"/>
    <property type="match status" value="1"/>
</dbReference>
<organism evidence="11 12">
    <name type="scientific">Nannochloropsis salina CCMP1776</name>
    <dbReference type="NCBI Taxonomy" id="1027361"/>
    <lineage>
        <taxon>Eukaryota</taxon>
        <taxon>Sar</taxon>
        <taxon>Stramenopiles</taxon>
        <taxon>Ochrophyta</taxon>
        <taxon>Eustigmatophyceae</taxon>
        <taxon>Eustigmatales</taxon>
        <taxon>Monodopsidaceae</taxon>
        <taxon>Microchloropsis</taxon>
        <taxon>Microchloropsis salina</taxon>
    </lineage>
</organism>
<keyword evidence="12" id="KW-1185">Reference proteome</keyword>
<dbReference type="HAMAP" id="MF_00074">
    <property type="entry name" value="16SrRNA_methyltr_G"/>
    <property type="match status" value="1"/>
</dbReference>
<evidence type="ECO:0000313" key="12">
    <source>
        <dbReference type="Proteomes" id="UP000355283"/>
    </source>
</evidence>
<dbReference type="GO" id="GO:0046872">
    <property type="term" value="F:metal ion binding"/>
    <property type="evidence" value="ECO:0007669"/>
    <property type="project" value="UniProtKB-KW"/>
</dbReference>
<evidence type="ECO:0000256" key="8">
    <source>
        <dbReference type="SAM" id="MobiDB-lite"/>
    </source>
</evidence>
<evidence type="ECO:0000256" key="6">
    <source>
        <dbReference type="ARBA" id="ARBA00023004"/>
    </source>
</evidence>
<dbReference type="CDD" id="cd02440">
    <property type="entry name" value="AdoMet_MTases"/>
    <property type="match status" value="1"/>
</dbReference>
<sequence length="599" mass="63170">MHLASTLLAIIAAFTLSEAFFGLKSPGHLPFRRLPSLAATVPVGPVTELPPGERKIVDTEAGAVIVTNVGGSLYAVLAKCPHLGLPMKTGVIAIEGGEPTITCKFHNSKFALTDGKCKAWSESVFGIKGTEGIAGFVGGFGGHIEGKNSHKDVHIRHKFACRSHVGSGANQENVNTGETDLGGLPQAPIVVDAKTKEAWPDLRPAQWKQIEALANLLVEINTKINVISRKDIQNVLPNHILPALGLATLLRKAPAGTSVLDIGTGGGFPGLPLAIACPQLNLLLVDATGKKIRAVAAMSARLNLKNVATLHARIEEVQGQRFDYVVGRSVTAIPRFLRWAQPKLKVPRQGGRGREKTNECEEEGPLEDEFGVPVPGVLYVTGLEPTPSTKMARGGREGGREGGEGEEEGEEEEEELAECVPDHVYPVQELLGPVYEGDKHVFHFSAAALVKGRVFVPEWEGGRGGRREGDGVRAKRMYDEKGVFRPERERDFRRALRELEGEREGGREEGEEGGGPRGGGGREGGRGGKGGSVGGGREGGGEGQWWKGEGGRGGGRGAGRGVGRGGGSGGGDRGYGGPRAGGGGNTHSPGSRGHDTRFK</sequence>
<keyword evidence="7" id="KW-0411">Iron-sulfur</keyword>
<dbReference type="EMBL" id="SDOX01000021">
    <property type="protein sequence ID" value="TFJ83616.1"/>
    <property type="molecule type" value="Genomic_DNA"/>
</dbReference>
<dbReference type="Pfam" id="PF02527">
    <property type="entry name" value="GidB"/>
    <property type="match status" value="1"/>
</dbReference>
<feature type="compositionally biased region" description="Gly residues" evidence="8">
    <location>
        <begin position="551"/>
        <end position="585"/>
    </location>
</feature>
<dbReference type="CDD" id="cd03467">
    <property type="entry name" value="Rieske"/>
    <property type="match status" value="1"/>
</dbReference>
<feature type="compositionally biased region" description="Basic and acidic residues" evidence="8">
    <location>
        <begin position="497"/>
        <end position="508"/>
    </location>
</feature>
<keyword evidence="1" id="KW-0963">Cytoplasm</keyword>
<dbReference type="GO" id="GO:0051537">
    <property type="term" value="F:2 iron, 2 sulfur cluster binding"/>
    <property type="evidence" value="ECO:0007669"/>
    <property type="project" value="UniProtKB-KW"/>
</dbReference>
<dbReference type="InterPro" id="IPR017941">
    <property type="entry name" value="Rieske_2Fe-2S"/>
</dbReference>
<accession>A0A4D9CXB2</accession>
<evidence type="ECO:0000256" key="4">
    <source>
        <dbReference type="ARBA" id="ARBA00022714"/>
    </source>
</evidence>
<dbReference type="GO" id="GO:0005829">
    <property type="term" value="C:cytosol"/>
    <property type="evidence" value="ECO:0007669"/>
    <property type="project" value="TreeGrafter"/>
</dbReference>
<evidence type="ECO:0000256" key="9">
    <source>
        <dbReference type="SAM" id="SignalP"/>
    </source>
</evidence>
<evidence type="ECO:0000259" key="10">
    <source>
        <dbReference type="PROSITE" id="PS51296"/>
    </source>
</evidence>
<keyword evidence="9" id="KW-0732">Signal</keyword>
<dbReference type="SUPFAM" id="SSF53335">
    <property type="entry name" value="S-adenosyl-L-methionine-dependent methyltransferases"/>
    <property type="match status" value="1"/>
</dbReference>
<evidence type="ECO:0000256" key="2">
    <source>
        <dbReference type="ARBA" id="ARBA00022552"/>
    </source>
</evidence>
<feature type="region of interest" description="Disordered" evidence="8">
    <location>
        <begin position="497"/>
        <end position="599"/>
    </location>
</feature>
<keyword evidence="2" id="KW-0698">rRNA processing</keyword>
<dbReference type="OrthoDB" id="784548at2759"/>
<dbReference type="InterPro" id="IPR036922">
    <property type="entry name" value="Rieske_2Fe-2S_sf"/>
</dbReference>